<evidence type="ECO:0000256" key="1">
    <source>
        <dbReference type="SAM" id="Phobius"/>
    </source>
</evidence>
<dbReference type="EMBL" id="MLJW01000110">
    <property type="protein sequence ID" value="OIQ99115.1"/>
    <property type="molecule type" value="Genomic_DNA"/>
</dbReference>
<feature type="transmembrane region" description="Helical" evidence="1">
    <location>
        <begin position="39"/>
        <end position="69"/>
    </location>
</feature>
<keyword evidence="1" id="KW-1133">Transmembrane helix</keyword>
<organism evidence="2">
    <name type="scientific">mine drainage metagenome</name>
    <dbReference type="NCBI Taxonomy" id="410659"/>
    <lineage>
        <taxon>unclassified sequences</taxon>
        <taxon>metagenomes</taxon>
        <taxon>ecological metagenomes</taxon>
    </lineage>
</organism>
<proteinExistence type="predicted"/>
<sequence>MAGEGLLSSLKNLTSTLVALVYTRLDLLSTDLEEGRERLISLLVSVFLSLFCLCFGVVLLAILVVVAFWDTYRLLALSMLTAIFLITGTILCIKAIRALKNMPRMFEASMAELIKDQQHIHNKD</sequence>
<reference evidence="2" key="1">
    <citation type="submission" date="2016-10" db="EMBL/GenBank/DDBJ databases">
        <title>Sequence of Gallionella enrichment culture.</title>
        <authorList>
            <person name="Poehlein A."/>
            <person name="Muehling M."/>
            <person name="Daniel R."/>
        </authorList>
    </citation>
    <scope>NUCLEOTIDE SEQUENCE</scope>
</reference>
<name>A0A1J5SBL7_9ZZZZ</name>
<evidence type="ECO:0000313" key="2">
    <source>
        <dbReference type="EMBL" id="OIQ99115.1"/>
    </source>
</evidence>
<dbReference type="AlphaFoldDB" id="A0A1J5SBL7"/>
<dbReference type="Pfam" id="PF07332">
    <property type="entry name" value="Phage_holin_3_6"/>
    <property type="match status" value="1"/>
</dbReference>
<evidence type="ECO:0008006" key="3">
    <source>
        <dbReference type="Google" id="ProtNLM"/>
    </source>
</evidence>
<comment type="caution">
    <text evidence="2">The sequence shown here is derived from an EMBL/GenBank/DDBJ whole genome shotgun (WGS) entry which is preliminary data.</text>
</comment>
<keyword evidence="1" id="KW-0812">Transmembrane</keyword>
<protein>
    <recommendedName>
        <fullName evidence="3">Transmembrane protein</fullName>
    </recommendedName>
</protein>
<dbReference type="InterPro" id="IPR009937">
    <property type="entry name" value="Phage_holin_3_6"/>
</dbReference>
<keyword evidence="1" id="KW-0472">Membrane</keyword>
<feature type="transmembrane region" description="Helical" evidence="1">
    <location>
        <begin position="75"/>
        <end position="96"/>
    </location>
</feature>
<gene>
    <name evidence="2" type="ORF">GALL_188520</name>
</gene>
<accession>A0A1J5SBL7</accession>